<evidence type="ECO:0000313" key="2">
    <source>
        <dbReference type="EMBL" id="RSL19217.1"/>
    </source>
</evidence>
<keyword evidence="1" id="KW-0812">Transmembrane</keyword>
<feature type="transmembrane region" description="Helical" evidence="1">
    <location>
        <begin position="56"/>
        <end position="75"/>
    </location>
</feature>
<organism evidence="2 3">
    <name type="scientific">Edaphobacter aggregans</name>
    <dbReference type="NCBI Taxonomy" id="570835"/>
    <lineage>
        <taxon>Bacteria</taxon>
        <taxon>Pseudomonadati</taxon>
        <taxon>Acidobacteriota</taxon>
        <taxon>Terriglobia</taxon>
        <taxon>Terriglobales</taxon>
        <taxon>Acidobacteriaceae</taxon>
        <taxon>Edaphobacter</taxon>
    </lineage>
</organism>
<evidence type="ECO:0000256" key="1">
    <source>
        <dbReference type="SAM" id="Phobius"/>
    </source>
</evidence>
<reference evidence="2 3" key="1">
    <citation type="submission" date="2018-12" db="EMBL/GenBank/DDBJ databases">
        <title>Sequencing of bacterial isolates from soil warming experiment in Harvard Forest, Massachusetts, USA.</title>
        <authorList>
            <person name="Deangelis K."/>
        </authorList>
    </citation>
    <scope>NUCLEOTIDE SEQUENCE [LARGE SCALE GENOMIC DNA]</scope>
    <source>
        <strain evidence="2 3">EB153</strain>
    </source>
</reference>
<keyword evidence="3" id="KW-1185">Reference proteome</keyword>
<evidence type="ECO:0000313" key="3">
    <source>
        <dbReference type="Proteomes" id="UP000269669"/>
    </source>
</evidence>
<gene>
    <name evidence="2" type="ORF">EDE15_4871</name>
</gene>
<sequence length="90" mass="9872">MKWYHYLDCYLAGVFLIHIVPHIMNGISLMNVLGIVVSLGGGCLLLWAGKFSFKDPLAVILLLAGAASVLIFNTMHHHHPHLHTTAPSTD</sequence>
<feature type="transmembrane region" description="Helical" evidence="1">
    <location>
        <begin position="30"/>
        <end position="49"/>
    </location>
</feature>
<proteinExistence type="predicted"/>
<comment type="caution">
    <text evidence="2">The sequence shown here is derived from an EMBL/GenBank/DDBJ whole genome shotgun (WGS) entry which is preliminary data.</text>
</comment>
<dbReference type="OrthoDB" id="7365954at2"/>
<keyword evidence="1" id="KW-0472">Membrane</keyword>
<name>A0A3R9P0M3_9BACT</name>
<protein>
    <submittedName>
        <fullName evidence="2">Uncharacterized protein</fullName>
    </submittedName>
</protein>
<accession>A0A3R9P0M3</accession>
<dbReference type="RefSeq" id="WP_125487475.1">
    <property type="nucleotide sequence ID" value="NZ_RSDW01000001.1"/>
</dbReference>
<keyword evidence="1" id="KW-1133">Transmembrane helix</keyword>
<dbReference type="AlphaFoldDB" id="A0A3R9P0M3"/>
<dbReference type="EMBL" id="RSDW01000001">
    <property type="protein sequence ID" value="RSL19217.1"/>
    <property type="molecule type" value="Genomic_DNA"/>
</dbReference>
<dbReference type="Proteomes" id="UP000269669">
    <property type="component" value="Unassembled WGS sequence"/>
</dbReference>